<feature type="compositionally biased region" description="Pro residues" evidence="2">
    <location>
        <begin position="57"/>
        <end position="72"/>
    </location>
</feature>
<dbReference type="OrthoDB" id="645074at2759"/>
<feature type="coiled-coil region" evidence="1">
    <location>
        <begin position="127"/>
        <end position="161"/>
    </location>
</feature>
<keyword evidence="4" id="KW-1185">Reference proteome</keyword>
<feature type="compositionally biased region" description="Low complexity" evidence="2">
    <location>
        <begin position="97"/>
        <end position="115"/>
    </location>
</feature>
<accession>A0A9Q1JXK2</accession>
<feature type="region of interest" description="Disordered" evidence="2">
    <location>
        <begin position="29"/>
        <end position="75"/>
    </location>
</feature>
<reference evidence="3" key="1">
    <citation type="submission" date="2022-04" db="EMBL/GenBank/DDBJ databases">
        <title>Carnegiea gigantea Genome sequencing and assembly v2.</title>
        <authorList>
            <person name="Copetti D."/>
            <person name="Sanderson M.J."/>
            <person name="Burquez A."/>
            <person name="Wojciechowski M.F."/>
        </authorList>
    </citation>
    <scope>NUCLEOTIDE SEQUENCE</scope>
    <source>
        <strain evidence="3">SGP5-SGP5p</strain>
        <tissue evidence="3">Aerial part</tissue>
    </source>
</reference>
<evidence type="ECO:0000313" key="3">
    <source>
        <dbReference type="EMBL" id="KAJ8432923.1"/>
    </source>
</evidence>
<keyword evidence="1" id="KW-0175">Coiled coil</keyword>
<evidence type="ECO:0000313" key="4">
    <source>
        <dbReference type="Proteomes" id="UP001153076"/>
    </source>
</evidence>
<name>A0A9Q1JXK2_9CARY</name>
<evidence type="ECO:0000256" key="2">
    <source>
        <dbReference type="SAM" id="MobiDB-lite"/>
    </source>
</evidence>
<gene>
    <name evidence="3" type="ORF">Cgig2_023053</name>
</gene>
<dbReference type="PANTHER" id="PTHR35761">
    <property type="entry name" value="ATR INTERACTING PROTEIN"/>
    <property type="match status" value="1"/>
</dbReference>
<evidence type="ECO:0000256" key="1">
    <source>
        <dbReference type="SAM" id="Coils"/>
    </source>
</evidence>
<dbReference type="InterPro" id="IPR044952">
    <property type="entry name" value="SUV2"/>
</dbReference>
<dbReference type="PANTHER" id="PTHR35761:SF1">
    <property type="entry name" value="PROTEIN SENSITIVE TO UV 2"/>
    <property type="match status" value="1"/>
</dbReference>
<dbReference type="EMBL" id="JAKOGI010000573">
    <property type="protein sequence ID" value="KAJ8432923.1"/>
    <property type="molecule type" value="Genomic_DNA"/>
</dbReference>
<proteinExistence type="predicted"/>
<feature type="region of interest" description="Disordered" evidence="2">
    <location>
        <begin position="97"/>
        <end position="122"/>
    </location>
</feature>
<protein>
    <submittedName>
        <fullName evidence="3">Uncharacterized protein</fullName>
    </submittedName>
</protein>
<feature type="compositionally biased region" description="Low complexity" evidence="2">
    <location>
        <begin position="41"/>
        <end position="53"/>
    </location>
</feature>
<comment type="caution">
    <text evidence="3">The sequence shown here is derived from an EMBL/GenBank/DDBJ whole genome shotgun (WGS) entry which is preliminary data.</text>
</comment>
<dbReference type="GO" id="GO:0006974">
    <property type="term" value="P:DNA damage response"/>
    <property type="evidence" value="ECO:0007669"/>
    <property type="project" value="InterPro"/>
</dbReference>
<dbReference type="AlphaFoldDB" id="A0A9Q1JXK2"/>
<organism evidence="3 4">
    <name type="scientific">Carnegiea gigantea</name>
    <dbReference type="NCBI Taxonomy" id="171969"/>
    <lineage>
        <taxon>Eukaryota</taxon>
        <taxon>Viridiplantae</taxon>
        <taxon>Streptophyta</taxon>
        <taxon>Embryophyta</taxon>
        <taxon>Tracheophyta</taxon>
        <taxon>Spermatophyta</taxon>
        <taxon>Magnoliopsida</taxon>
        <taxon>eudicotyledons</taxon>
        <taxon>Gunneridae</taxon>
        <taxon>Pentapetalae</taxon>
        <taxon>Caryophyllales</taxon>
        <taxon>Cactineae</taxon>
        <taxon>Cactaceae</taxon>
        <taxon>Cactoideae</taxon>
        <taxon>Echinocereeae</taxon>
        <taxon>Carnegiea</taxon>
    </lineage>
</organism>
<dbReference type="Proteomes" id="UP001153076">
    <property type="component" value="Unassembled WGS sequence"/>
</dbReference>
<sequence>MATAEFQWDDEEFDDSFFQEVDRLEELATSLTQNRYPPKPSSSSATTASASATVSYHPPPPPLVQLPPPPQPLISGATFVNVSYSPPRELSQRFQLLNDSNDSNPSSSNRSAQSPVTQEQPEIERLKVQFRSELSQVSKQLSDLKQECSELRKERDKNKKLKSVYSNREVSTWISEAVILDHPKTGISHRCESASGDVTFANSIAKQKDIGIQTDKVDGDESARASTSGATSTYFGNPELLSIWSSEKRNRARRNFAAKLLEMCATDFCFLFRFLSPNMTSKVEMKHLTLAAFPGNVHCLHSPEVPRISELYSVLAQLSNEMVHVDALVEILLDLCSLENALVVRRSLHILHVALDHLLSIDRRRPKRDNIKVERCHLESDAVHNQDSVARKGGSINDFSEADASGLHYATACKNVGIPEHENTPLLCHVDWFHVFESMRQIAVRLTEEQARMEAVSIMNVILMTTNAYSERVKLGGVLVFEAVALLLRKEAGLFCRKEAVHLLFLLLNCPNILRTFCSSCRPAEDHAESPDQGAKNPAFEASCGILEGLADCIVGCECSVKELILCRNAIIVLAFLASSGKLGLEIFLFHKLSKRTNFLGLILQVLLSEADVDAFESCPAPEVSKESIFSARDVSSET</sequence>